<protein>
    <submittedName>
        <fullName evidence="1">Uncharacterized protein</fullName>
    </submittedName>
</protein>
<evidence type="ECO:0000313" key="2">
    <source>
        <dbReference type="Proteomes" id="UP000277204"/>
    </source>
</evidence>
<dbReference type="AlphaFoldDB" id="A0A183LXQ7"/>
<keyword evidence="2" id="KW-1185">Reference proteome</keyword>
<organism evidence="1 2">
    <name type="scientific">Schistosoma margrebowiei</name>
    <dbReference type="NCBI Taxonomy" id="48269"/>
    <lineage>
        <taxon>Eukaryota</taxon>
        <taxon>Metazoa</taxon>
        <taxon>Spiralia</taxon>
        <taxon>Lophotrochozoa</taxon>
        <taxon>Platyhelminthes</taxon>
        <taxon>Trematoda</taxon>
        <taxon>Digenea</taxon>
        <taxon>Strigeidida</taxon>
        <taxon>Schistosomatoidea</taxon>
        <taxon>Schistosomatidae</taxon>
        <taxon>Schistosoma</taxon>
    </lineage>
</organism>
<dbReference type="Proteomes" id="UP000277204">
    <property type="component" value="Unassembled WGS sequence"/>
</dbReference>
<sequence>MTPLIFSTTGDKQSKSIFNSECKHPYSPNITSRYCKH</sequence>
<dbReference type="EMBL" id="UZAI01003776">
    <property type="protein sequence ID" value="VDO82213.1"/>
    <property type="molecule type" value="Genomic_DNA"/>
</dbReference>
<name>A0A183LXQ7_9TREM</name>
<reference evidence="1 2" key="1">
    <citation type="submission" date="2018-11" db="EMBL/GenBank/DDBJ databases">
        <authorList>
            <consortium name="Pathogen Informatics"/>
        </authorList>
    </citation>
    <scope>NUCLEOTIDE SEQUENCE [LARGE SCALE GENOMIC DNA]</scope>
    <source>
        <strain evidence="1 2">Zambia</strain>
    </source>
</reference>
<evidence type="ECO:0000313" key="1">
    <source>
        <dbReference type="EMBL" id="VDO82213.1"/>
    </source>
</evidence>
<proteinExistence type="predicted"/>
<gene>
    <name evidence="1" type="ORF">SMRZ_LOCUS8582</name>
</gene>
<accession>A0A183LXQ7</accession>